<name>A0A5M6DIS0_9BACT</name>
<evidence type="ECO:0000313" key="3">
    <source>
        <dbReference type="EMBL" id="KAA5545165.1"/>
    </source>
</evidence>
<evidence type="ECO:0000256" key="2">
    <source>
        <dbReference type="SAM" id="MobiDB-lite"/>
    </source>
</evidence>
<accession>A0A5M6DIS0</accession>
<comment type="caution">
    <text evidence="3">The sequence shown here is derived from an EMBL/GenBank/DDBJ whole genome shotgun (WGS) entry which is preliminary data.</text>
</comment>
<dbReference type="SUPFAM" id="SSF56672">
    <property type="entry name" value="DNA/RNA polymerases"/>
    <property type="match status" value="1"/>
</dbReference>
<dbReference type="InterPro" id="IPR050356">
    <property type="entry name" value="SulA_CellDiv_inhibitor"/>
</dbReference>
<dbReference type="EMBL" id="VWOX01000003">
    <property type="protein sequence ID" value="KAA5545165.1"/>
    <property type="molecule type" value="Genomic_DNA"/>
</dbReference>
<proteinExistence type="predicted"/>
<evidence type="ECO:0000256" key="1">
    <source>
        <dbReference type="ARBA" id="ARBA00022763"/>
    </source>
</evidence>
<dbReference type="AlphaFoldDB" id="A0A5M6DIS0"/>
<dbReference type="PANTHER" id="PTHR35369:SF2">
    <property type="entry name" value="BLR3025 PROTEIN"/>
    <property type="match status" value="1"/>
</dbReference>
<dbReference type="CDD" id="cd03468">
    <property type="entry name" value="PolY_like"/>
    <property type="match status" value="1"/>
</dbReference>
<dbReference type="Proteomes" id="UP000324479">
    <property type="component" value="Unassembled WGS sequence"/>
</dbReference>
<dbReference type="InterPro" id="IPR043502">
    <property type="entry name" value="DNA/RNA_pol_sf"/>
</dbReference>
<evidence type="ECO:0000313" key="4">
    <source>
        <dbReference type="Proteomes" id="UP000324479"/>
    </source>
</evidence>
<feature type="region of interest" description="Disordered" evidence="2">
    <location>
        <begin position="426"/>
        <end position="453"/>
    </location>
</feature>
<organism evidence="3 4">
    <name type="scientific">Roseiconus nitratireducens</name>
    <dbReference type="NCBI Taxonomy" id="2605748"/>
    <lineage>
        <taxon>Bacteria</taxon>
        <taxon>Pseudomonadati</taxon>
        <taxon>Planctomycetota</taxon>
        <taxon>Planctomycetia</taxon>
        <taxon>Pirellulales</taxon>
        <taxon>Pirellulaceae</taxon>
        <taxon>Roseiconus</taxon>
    </lineage>
</organism>
<protein>
    <submittedName>
        <fullName evidence="3">DNA polymerase Y family protein</fullName>
    </submittedName>
</protein>
<keyword evidence="1" id="KW-0227">DNA damage</keyword>
<dbReference type="PANTHER" id="PTHR35369">
    <property type="entry name" value="BLR3025 PROTEIN-RELATED"/>
    <property type="match status" value="1"/>
</dbReference>
<sequence length="567" mass="63026">METAPRPVILWQADPRGGRVVVACCPRARRLGVRPGIAIAQATELVSHGPLRGVPLRSGGDGRRGRSVAAAAERPWVEQHDPLSDSIALQRVAAALQEQLSPLVAIETLDRRPWAGQVINQPETILCDLSGVAHLFGGESGILAAAHRCLAAFGLKAKLAIADNAAAAWAHAHYNRRDDFLSQDLVADLEPLSIDALRIATETRHTLDRLGIETVGALIRLPRAGLARRLGEPLVKRLAEILGEYEVPMHVIRQAPQPQATHVLQYPTDDLQIVADRIEGLTRQLVAQTDGRGVLRLVCRFRLVDERSWEHRVGLFAPTLDAAYLGELIHAGLQSRRLPSPITAITLEVLQSDRMRTTQRSLFAEDPVGLESDGASPRSLSRLVDALTVRMGREAVLGVRLNRNPLPEKAYRTYSLTDHSVRRALRQLSSPAEKKKTNEDRTSDHPFTATGRRHHERFVAPSSQDARRRPVKLLRNPIPLAVVPSGLPDPGPARSGGNANRLPAFRVHGQVHRVAYFWGPERIETGWWEGPSVRRDYYRIETDRGQLWWVFRDLQGPNAWFLHGRFF</sequence>
<dbReference type="GO" id="GO:0006281">
    <property type="term" value="P:DNA repair"/>
    <property type="evidence" value="ECO:0007669"/>
    <property type="project" value="TreeGrafter"/>
</dbReference>
<feature type="compositionally biased region" description="Basic and acidic residues" evidence="2">
    <location>
        <begin position="432"/>
        <end position="444"/>
    </location>
</feature>
<reference evidence="3 4" key="1">
    <citation type="submission" date="2019-08" db="EMBL/GenBank/DDBJ databases">
        <authorList>
            <person name="Dhanesh K."/>
            <person name="Kumar G."/>
            <person name="Sasikala C."/>
            <person name="Venkata Ramana C."/>
        </authorList>
    </citation>
    <scope>NUCLEOTIDE SEQUENCE [LARGE SCALE GENOMIC DNA]</scope>
    <source>
        <strain evidence="3 4">JC645</strain>
    </source>
</reference>
<keyword evidence="4" id="KW-1185">Reference proteome</keyword>
<gene>
    <name evidence="3" type="ORF">FYK55_05685</name>
</gene>
<dbReference type="RefSeq" id="WP_150075433.1">
    <property type="nucleotide sequence ID" value="NZ_VWOX01000003.1"/>
</dbReference>